<evidence type="ECO:0000256" key="3">
    <source>
        <dbReference type="ARBA" id="ARBA00022989"/>
    </source>
</evidence>
<reference evidence="8 9" key="1">
    <citation type="submission" date="2011-05" db="EMBL/GenBank/DDBJ databases">
        <title>Whole genome sequence of Microlunatus phosphovorus NM-1.</title>
        <authorList>
            <person name="Hosoyama A."/>
            <person name="Sasaki K."/>
            <person name="Harada T."/>
            <person name="Igarashi R."/>
            <person name="Kawakoshi A."/>
            <person name="Sasagawa M."/>
            <person name="Fukada J."/>
            <person name="Nakamura S."/>
            <person name="Katano Y."/>
            <person name="Hanada S."/>
            <person name="Kamagata Y."/>
            <person name="Nakamura N."/>
            <person name="Yamazaki S."/>
            <person name="Fujita N."/>
        </authorList>
    </citation>
    <scope>NUCLEOTIDE SEQUENCE [LARGE SCALE GENOMIC DNA]</scope>
    <source>
        <strain evidence="9">ATCC 700054 / DSM 10555 / JCM 9379 / NBRC 101784 / NCIMB 13414 / VKM Ac-1990 / NM-1</strain>
    </source>
</reference>
<feature type="transmembrane region" description="Helical" evidence="6">
    <location>
        <begin position="280"/>
        <end position="298"/>
    </location>
</feature>
<feature type="region of interest" description="Disordered" evidence="5">
    <location>
        <begin position="395"/>
        <end position="432"/>
    </location>
</feature>
<dbReference type="EMBL" id="AP012204">
    <property type="protein sequence ID" value="BAK35976.1"/>
    <property type="molecule type" value="Genomic_DNA"/>
</dbReference>
<dbReference type="eggNOG" id="COG0477">
    <property type="taxonomic scope" value="Bacteria"/>
</dbReference>
<name>F5XJS6_MICPN</name>
<dbReference type="OrthoDB" id="3461193at2"/>
<dbReference type="InterPro" id="IPR011701">
    <property type="entry name" value="MFS"/>
</dbReference>
<evidence type="ECO:0000256" key="1">
    <source>
        <dbReference type="ARBA" id="ARBA00004651"/>
    </source>
</evidence>
<feature type="transmembrane region" description="Helical" evidence="6">
    <location>
        <begin position="150"/>
        <end position="167"/>
    </location>
</feature>
<dbReference type="InterPro" id="IPR052714">
    <property type="entry name" value="MFS_Exporter"/>
</dbReference>
<dbReference type="HOGENOM" id="CLU_001265_10_3_11"/>
<dbReference type="PROSITE" id="PS50850">
    <property type="entry name" value="MFS"/>
    <property type="match status" value="1"/>
</dbReference>
<feature type="transmembrane region" description="Helical" evidence="6">
    <location>
        <begin position="91"/>
        <end position="110"/>
    </location>
</feature>
<dbReference type="PANTHER" id="PTHR23531">
    <property type="entry name" value="QUINOLENE RESISTANCE PROTEIN NORA"/>
    <property type="match status" value="1"/>
</dbReference>
<proteinExistence type="predicted"/>
<dbReference type="STRING" id="1032480.MLP_29620"/>
<feature type="transmembrane region" description="Helical" evidence="6">
    <location>
        <begin position="367"/>
        <end position="387"/>
    </location>
</feature>
<feature type="transmembrane region" description="Helical" evidence="6">
    <location>
        <begin position="304"/>
        <end position="327"/>
    </location>
</feature>
<sequence length="457" mass="46117">MTPSNRGSGQVTAIPPAAPSPKRTFAGIFVTVWANFTAFGVAVPVIPTLVTQTIGGSATLVGAAFATAAVLALVFRPVAGRLAQRHGPRRVMMLGSLLAALAAAAYALPFGEAGLLSVRIAIGTAEALVMTAGAVWTVSLAPVSRRGRIIGIYGLSMWGGLAAGPILGELAYRLGSYSLVWATAAALSISASIVLAALPKGERSDSPVSARLLPPAAILPGLALAAGGFGYAAVTSFGALAMASRGIDGGSILLSLFSAAYVLVRLLAGGLSDRFGPVPLILAAATLEATGLTLIALAPNWGLAAAGAVIAGGGFTLLYPSLAIIAVATAPESERGATLGAVSSFFDLSIGVAGLAGGALAAVSYSAVFGLSAVLALTAIAAAIAALRRSRSRDDSRDRSLADRSQAAIRSGQGRSRERPRPAGPSRAACRCARGGYRPSARVIRVRHPRRSPRLRV</sequence>
<dbReference type="Gene3D" id="1.20.1250.20">
    <property type="entry name" value="MFS general substrate transporter like domains"/>
    <property type="match status" value="2"/>
</dbReference>
<dbReference type="InterPro" id="IPR020846">
    <property type="entry name" value="MFS_dom"/>
</dbReference>
<evidence type="ECO:0000256" key="5">
    <source>
        <dbReference type="SAM" id="MobiDB-lite"/>
    </source>
</evidence>
<feature type="transmembrane region" description="Helical" evidence="6">
    <location>
        <begin position="58"/>
        <end position="79"/>
    </location>
</feature>
<evidence type="ECO:0000313" key="9">
    <source>
        <dbReference type="Proteomes" id="UP000007947"/>
    </source>
</evidence>
<evidence type="ECO:0000259" key="7">
    <source>
        <dbReference type="PROSITE" id="PS50850"/>
    </source>
</evidence>
<keyword evidence="3 6" id="KW-1133">Transmembrane helix</keyword>
<dbReference type="GO" id="GO:0005886">
    <property type="term" value="C:plasma membrane"/>
    <property type="evidence" value="ECO:0007669"/>
    <property type="project" value="UniProtKB-SubCell"/>
</dbReference>
<dbReference type="SUPFAM" id="SSF103473">
    <property type="entry name" value="MFS general substrate transporter"/>
    <property type="match status" value="1"/>
</dbReference>
<gene>
    <name evidence="8" type="ordered locus">MLP_29620</name>
</gene>
<evidence type="ECO:0000256" key="6">
    <source>
        <dbReference type="SAM" id="Phobius"/>
    </source>
</evidence>
<evidence type="ECO:0000256" key="2">
    <source>
        <dbReference type="ARBA" id="ARBA00022692"/>
    </source>
</evidence>
<comment type="subcellular location">
    <subcellularLocation>
        <location evidence="1">Cell membrane</location>
        <topology evidence="1">Multi-pass membrane protein</topology>
    </subcellularLocation>
</comment>
<dbReference type="PANTHER" id="PTHR23531:SF1">
    <property type="entry name" value="QUINOLENE RESISTANCE PROTEIN NORA"/>
    <property type="match status" value="1"/>
</dbReference>
<feature type="transmembrane region" description="Helical" evidence="6">
    <location>
        <begin position="218"/>
        <end position="243"/>
    </location>
</feature>
<organism evidence="8 9">
    <name type="scientific">Microlunatus phosphovorus (strain ATCC 700054 / DSM 10555 / JCM 9379 / NBRC 101784 / NCIMB 13414 / VKM Ac-1990 / NM-1)</name>
    <dbReference type="NCBI Taxonomy" id="1032480"/>
    <lineage>
        <taxon>Bacteria</taxon>
        <taxon>Bacillati</taxon>
        <taxon>Actinomycetota</taxon>
        <taxon>Actinomycetes</taxon>
        <taxon>Propionibacteriales</taxon>
        <taxon>Propionibacteriaceae</taxon>
        <taxon>Microlunatus</taxon>
    </lineage>
</organism>
<feature type="transmembrane region" description="Helical" evidence="6">
    <location>
        <begin position="249"/>
        <end position="268"/>
    </location>
</feature>
<accession>F5XJS6</accession>
<dbReference type="InterPro" id="IPR036259">
    <property type="entry name" value="MFS_trans_sf"/>
</dbReference>
<dbReference type="GO" id="GO:0022857">
    <property type="term" value="F:transmembrane transporter activity"/>
    <property type="evidence" value="ECO:0007669"/>
    <property type="project" value="InterPro"/>
</dbReference>
<keyword evidence="4 6" id="KW-0472">Membrane</keyword>
<keyword evidence="2 6" id="KW-0812">Transmembrane</keyword>
<keyword evidence="9" id="KW-1185">Reference proteome</keyword>
<dbReference type="KEGG" id="mph:MLP_29620"/>
<dbReference type="Pfam" id="PF07690">
    <property type="entry name" value="MFS_1"/>
    <property type="match status" value="1"/>
</dbReference>
<evidence type="ECO:0000256" key="4">
    <source>
        <dbReference type="ARBA" id="ARBA00023136"/>
    </source>
</evidence>
<dbReference type="AlphaFoldDB" id="F5XJS6"/>
<feature type="transmembrane region" description="Helical" evidence="6">
    <location>
        <begin position="116"/>
        <end position="138"/>
    </location>
</feature>
<feature type="transmembrane region" description="Helical" evidence="6">
    <location>
        <begin position="25"/>
        <end position="46"/>
    </location>
</feature>
<evidence type="ECO:0000313" key="8">
    <source>
        <dbReference type="EMBL" id="BAK35976.1"/>
    </source>
</evidence>
<feature type="domain" description="Major facilitator superfamily (MFS) profile" evidence="7">
    <location>
        <begin position="24"/>
        <end position="391"/>
    </location>
</feature>
<feature type="transmembrane region" description="Helical" evidence="6">
    <location>
        <begin position="339"/>
        <end position="361"/>
    </location>
</feature>
<protein>
    <submittedName>
        <fullName evidence="8">Putative major facilitator superfamily transporter</fullName>
    </submittedName>
</protein>
<feature type="transmembrane region" description="Helical" evidence="6">
    <location>
        <begin position="179"/>
        <end position="198"/>
    </location>
</feature>
<dbReference type="Proteomes" id="UP000007947">
    <property type="component" value="Chromosome"/>
</dbReference>